<evidence type="ECO:0008006" key="4">
    <source>
        <dbReference type="Google" id="ProtNLM"/>
    </source>
</evidence>
<feature type="transmembrane region" description="Helical" evidence="1">
    <location>
        <begin position="120"/>
        <end position="143"/>
    </location>
</feature>
<feature type="transmembrane region" description="Helical" evidence="1">
    <location>
        <begin position="63"/>
        <end position="84"/>
    </location>
</feature>
<evidence type="ECO:0000313" key="3">
    <source>
        <dbReference type="Proteomes" id="UP000683925"/>
    </source>
</evidence>
<protein>
    <recommendedName>
        <fullName evidence="4">Transmembrane protein</fullName>
    </recommendedName>
</protein>
<dbReference type="AlphaFoldDB" id="A0A8S1SLD5"/>
<keyword evidence="1" id="KW-1133">Transmembrane helix</keyword>
<comment type="caution">
    <text evidence="2">The sequence shown here is derived from an EMBL/GenBank/DDBJ whole genome shotgun (WGS) entry which is preliminary data.</text>
</comment>
<proteinExistence type="predicted"/>
<sequence>MMNRYSLFFKDNHLEDQYQKYLLEINRKPLLKRLVISTTIVEISDLLQIIASGKYELLTLNYVVVHYLFEIILNLLLILTFRYYPKYIRKGLFLYNHFFATAFVVMEYEEAMYSINYQKIIQLGIIGSQFIIILSSDFIEAAYQASIFPSIYLFMWSQKQEQIYYAGIIAVILSALVLLQCLYDHQVASRSRFQLGYIDNQWENIFTQLIGEQYLIFYFDNATFSFQLSNSKNYIYKIDTTQQLKIYLRAIKLSKKQNFEQYCFEQIQNHKTFSKDDLKQNLTILFQGKTQIIQYSIFYSIRPLILLQVISKDKYINETERQIDKKINLDSNYQFKYKKFIYLLYQPLKKKFKDISASLNCLSKVRKICLYANLQEYITPHSILSVQIFKLDYLFQKINFIYSDYDIEIDNKINLITNNKELLLMLFIEIIEKTISKHLKISTLFLQNYQILIKFTCYYSKKSLDQLMHRVNLYSNFVDSIKFEDQFIGLLIRNVQLDIGNNISLLPSNKNQLFQNLLNTDR</sequence>
<feature type="transmembrane region" description="Helical" evidence="1">
    <location>
        <begin position="163"/>
        <end position="183"/>
    </location>
</feature>
<evidence type="ECO:0000313" key="2">
    <source>
        <dbReference type="EMBL" id="CAD8140157.1"/>
    </source>
</evidence>
<feature type="transmembrane region" description="Helical" evidence="1">
    <location>
        <begin position="30"/>
        <end position="51"/>
    </location>
</feature>
<dbReference type="OMA" id="AMYSINY"/>
<reference evidence="2" key="1">
    <citation type="submission" date="2021-01" db="EMBL/GenBank/DDBJ databases">
        <authorList>
            <consortium name="Genoscope - CEA"/>
            <person name="William W."/>
        </authorList>
    </citation>
    <scope>NUCLEOTIDE SEQUENCE</scope>
</reference>
<name>A0A8S1SLD5_PAROT</name>
<keyword evidence="1" id="KW-0472">Membrane</keyword>
<gene>
    <name evidence="2" type="ORF">POCTA_138.1.T0110258</name>
</gene>
<dbReference type="Proteomes" id="UP000683925">
    <property type="component" value="Unassembled WGS sequence"/>
</dbReference>
<accession>A0A8S1SLD5</accession>
<evidence type="ECO:0000256" key="1">
    <source>
        <dbReference type="SAM" id="Phobius"/>
    </source>
</evidence>
<organism evidence="2 3">
    <name type="scientific">Paramecium octaurelia</name>
    <dbReference type="NCBI Taxonomy" id="43137"/>
    <lineage>
        <taxon>Eukaryota</taxon>
        <taxon>Sar</taxon>
        <taxon>Alveolata</taxon>
        <taxon>Ciliophora</taxon>
        <taxon>Intramacronucleata</taxon>
        <taxon>Oligohymenophorea</taxon>
        <taxon>Peniculida</taxon>
        <taxon>Parameciidae</taxon>
        <taxon>Paramecium</taxon>
    </lineage>
</organism>
<feature type="transmembrane region" description="Helical" evidence="1">
    <location>
        <begin position="91"/>
        <end position="108"/>
    </location>
</feature>
<keyword evidence="1" id="KW-0812">Transmembrane</keyword>
<dbReference type="EMBL" id="CAJJDP010000010">
    <property type="protein sequence ID" value="CAD8140157.1"/>
    <property type="molecule type" value="Genomic_DNA"/>
</dbReference>
<keyword evidence="3" id="KW-1185">Reference proteome</keyword>
<dbReference type="OrthoDB" id="302893at2759"/>